<protein>
    <submittedName>
        <fullName evidence="3">DUF255 domain-containing protein</fullName>
    </submittedName>
</protein>
<dbReference type="SUPFAM" id="SSF52833">
    <property type="entry name" value="Thioredoxin-like"/>
    <property type="match status" value="1"/>
</dbReference>
<gene>
    <name evidence="3" type="ORF">FAM09_22330</name>
</gene>
<feature type="signal peptide" evidence="2">
    <location>
        <begin position="1"/>
        <end position="21"/>
    </location>
</feature>
<dbReference type="Gene3D" id="3.40.30.10">
    <property type="entry name" value="Glutaredoxin"/>
    <property type="match status" value="1"/>
</dbReference>
<accession>A0A4S8HHP6</accession>
<dbReference type="Gene3D" id="1.25.40.10">
    <property type="entry name" value="Tetratricopeptide repeat domain"/>
    <property type="match status" value="1"/>
</dbReference>
<organism evidence="3 4">
    <name type="scientific">Niastella caeni</name>
    <dbReference type="NCBI Taxonomy" id="2569763"/>
    <lineage>
        <taxon>Bacteria</taxon>
        <taxon>Pseudomonadati</taxon>
        <taxon>Bacteroidota</taxon>
        <taxon>Chitinophagia</taxon>
        <taxon>Chitinophagales</taxon>
        <taxon>Chitinophagaceae</taxon>
        <taxon>Niastella</taxon>
    </lineage>
</organism>
<dbReference type="SUPFAM" id="SSF48452">
    <property type="entry name" value="TPR-like"/>
    <property type="match status" value="1"/>
</dbReference>
<reference evidence="3 4" key="1">
    <citation type="submission" date="2019-04" db="EMBL/GenBank/DDBJ databases">
        <title>Niastella caeni sp. nov., isolated from activated sludge.</title>
        <authorList>
            <person name="Sheng M."/>
        </authorList>
    </citation>
    <scope>NUCLEOTIDE SEQUENCE [LARGE SCALE GENOMIC DNA]</scope>
    <source>
        <strain evidence="3 4">HX-2-15</strain>
    </source>
</reference>
<dbReference type="InterPro" id="IPR036249">
    <property type="entry name" value="Thioredoxin-like_sf"/>
</dbReference>
<dbReference type="AlphaFoldDB" id="A0A4S8HHP6"/>
<dbReference type="EMBL" id="STFF01000007">
    <property type="protein sequence ID" value="THU34738.1"/>
    <property type="molecule type" value="Genomic_DNA"/>
</dbReference>
<feature type="chain" id="PRO_5020641876" evidence="2">
    <location>
        <begin position="22"/>
        <end position="427"/>
    </location>
</feature>
<dbReference type="InterPro" id="IPR011990">
    <property type="entry name" value="TPR-like_helical_dom_sf"/>
</dbReference>
<name>A0A4S8HHP6_9BACT</name>
<evidence type="ECO:0000313" key="4">
    <source>
        <dbReference type="Proteomes" id="UP000306918"/>
    </source>
</evidence>
<sequence>MKKQMKKLLFLVMPIYLIGNAQNKGIQFEQGLNWQQIKEKAKTENKCIFVDCYATWCGPCKYMDKYVYEDESVGSFINRRFISVKLQTDTSRQDNEEVKKWYSDAHTFQKEYVITAIPAYLFFSADGNIIHRDIGVKEVSDFLITINHALNPEKQYYTQLKAYKLGKKDYLLMPYLALMAKSFNDNELANTIARDYFTNYLFTLKESELCSKKNIEFIYSFNQILTSEDKGFDIFFRYGSQIDDTMNFKGLSQMITDYIITKEEIDPVMENINKSKTYPSWSRVTKRIKRKYGVIYAERNVLNAKVSFYEKIKSWKEYLKYAIKKQEKSGIDTANVSNVINTNYTAWMIFLHSSHKKQINIAIKWMESLNMSTTNQAGWLDTYANLLYKAGRVEEALKWEEKALRMAPTDKDIEEAFAKMKKGKKTW</sequence>
<dbReference type="Proteomes" id="UP000306918">
    <property type="component" value="Unassembled WGS sequence"/>
</dbReference>
<keyword evidence="2" id="KW-0732">Signal</keyword>
<evidence type="ECO:0000313" key="3">
    <source>
        <dbReference type="EMBL" id="THU34738.1"/>
    </source>
</evidence>
<keyword evidence="4" id="KW-1185">Reference proteome</keyword>
<evidence type="ECO:0000256" key="1">
    <source>
        <dbReference type="ARBA" id="ARBA00023284"/>
    </source>
</evidence>
<comment type="caution">
    <text evidence="3">The sequence shown here is derived from an EMBL/GenBank/DDBJ whole genome shotgun (WGS) entry which is preliminary data.</text>
</comment>
<dbReference type="RefSeq" id="WP_136579382.1">
    <property type="nucleotide sequence ID" value="NZ_STFF01000007.1"/>
</dbReference>
<dbReference type="Pfam" id="PF13899">
    <property type="entry name" value="Thioredoxin_7"/>
    <property type="match status" value="1"/>
</dbReference>
<dbReference type="InterPro" id="IPR017937">
    <property type="entry name" value="Thioredoxin_CS"/>
</dbReference>
<keyword evidence="1" id="KW-0676">Redox-active center</keyword>
<dbReference type="OrthoDB" id="120730at2"/>
<dbReference type="PROSITE" id="PS00194">
    <property type="entry name" value="THIOREDOXIN_1"/>
    <property type="match status" value="1"/>
</dbReference>
<proteinExistence type="predicted"/>
<evidence type="ECO:0000256" key="2">
    <source>
        <dbReference type="SAM" id="SignalP"/>
    </source>
</evidence>